<feature type="region of interest" description="Disordered" evidence="1">
    <location>
        <begin position="122"/>
        <end position="144"/>
    </location>
</feature>
<sequence length="273" mass="30756">MKKVEVEGSPHLCLFALKDIKDGEEITYDYGGNDCPWRIKNITHPAKSSHPAVMSEKRMEEAPSPQDTPQQMTLCAIDTHPAKSSHPAVMSEKRMEEAPSPQDTPQQMKDTCLEDTELYDSTSVSEDEYVPDSCTDSEDSDASIGVTPRTRLHLSSRNSGSYMPNECDTTTPELDTSFVVSELSVEEEPCSDLSVAEEPCSDLTKTLWVVMRKRDADRMEIVHLLLMNHQMRKLLQVLWGMKTQQASNTDAQQQSMAHLLESILWHIPLKVIF</sequence>
<name>A0AAV2LGB5_KNICA</name>
<dbReference type="SUPFAM" id="SSF82199">
    <property type="entry name" value="SET domain"/>
    <property type="match status" value="1"/>
</dbReference>
<feature type="region of interest" description="Disordered" evidence="1">
    <location>
        <begin position="46"/>
        <end position="69"/>
    </location>
</feature>
<dbReference type="InterPro" id="IPR046341">
    <property type="entry name" value="SET_dom_sf"/>
</dbReference>
<dbReference type="Gene3D" id="2.170.270.10">
    <property type="entry name" value="SET domain"/>
    <property type="match status" value="1"/>
</dbReference>
<dbReference type="GO" id="GO:0005700">
    <property type="term" value="C:polytene chromosome"/>
    <property type="evidence" value="ECO:0007669"/>
    <property type="project" value="TreeGrafter"/>
</dbReference>
<protein>
    <recommendedName>
        <fullName evidence="2">SET domain-containing protein</fullName>
    </recommendedName>
</protein>
<dbReference type="AlphaFoldDB" id="A0AAV2LGB5"/>
<dbReference type="Proteomes" id="UP001497482">
    <property type="component" value="Chromosome 3"/>
</dbReference>
<evidence type="ECO:0000259" key="2">
    <source>
        <dbReference type="Pfam" id="PF00856"/>
    </source>
</evidence>
<dbReference type="InterPro" id="IPR051760">
    <property type="entry name" value="KMT5A"/>
</dbReference>
<dbReference type="GO" id="GO:0005634">
    <property type="term" value="C:nucleus"/>
    <property type="evidence" value="ECO:0007669"/>
    <property type="project" value="TreeGrafter"/>
</dbReference>
<dbReference type="GO" id="GO:0043516">
    <property type="term" value="P:regulation of DNA damage response, signal transduction by p53 class mediator"/>
    <property type="evidence" value="ECO:0007669"/>
    <property type="project" value="TreeGrafter"/>
</dbReference>
<evidence type="ECO:0000313" key="4">
    <source>
        <dbReference type="Proteomes" id="UP001497482"/>
    </source>
</evidence>
<proteinExistence type="predicted"/>
<dbReference type="PANTHER" id="PTHR46167:SF1">
    <property type="entry name" value="N-LYSINE METHYLTRANSFERASE KMT5A"/>
    <property type="match status" value="1"/>
</dbReference>
<reference evidence="3 4" key="1">
    <citation type="submission" date="2024-04" db="EMBL/GenBank/DDBJ databases">
        <authorList>
            <person name="Waldvogel A.-M."/>
            <person name="Schoenle A."/>
        </authorList>
    </citation>
    <scope>NUCLEOTIDE SEQUENCE [LARGE SCALE GENOMIC DNA]</scope>
</reference>
<dbReference type="GO" id="GO:0006357">
    <property type="term" value="P:regulation of transcription by RNA polymerase II"/>
    <property type="evidence" value="ECO:0007669"/>
    <property type="project" value="TreeGrafter"/>
</dbReference>
<dbReference type="GO" id="GO:0042799">
    <property type="term" value="F:histone H4K20 methyltransferase activity"/>
    <property type="evidence" value="ECO:0007669"/>
    <property type="project" value="TreeGrafter"/>
</dbReference>
<keyword evidence="4" id="KW-1185">Reference proteome</keyword>
<organism evidence="3 4">
    <name type="scientific">Knipowitschia caucasica</name>
    <name type="common">Caucasian dwarf goby</name>
    <name type="synonym">Pomatoschistus caucasicus</name>
    <dbReference type="NCBI Taxonomy" id="637954"/>
    <lineage>
        <taxon>Eukaryota</taxon>
        <taxon>Metazoa</taxon>
        <taxon>Chordata</taxon>
        <taxon>Craniata</taxon>
        <taxon>Vertebrata</taxon>
        <taxon>Euteleostomi</taxon>
        <taxon>Actinopterygii</taxon>
        <taxon>Neopterygii</taxon>
        <taxon>Teleostei</taxon>
        <taxon>Neoteleostei</taxon>
        <taxon>Acanthomorphata</taxon>
        <taxon>Gobiaria</taxon>
        <taxon>Gobiiformes</taxon>
        <taxon>Gobioidei</taxon>
        <taxon>Gobiidae</taxon>
        <taxon>Gobiinae</taxon>
        <taxon>Knipowitschia</taxon>
    </lineage>
</organism>
<gene>
    <name evidence="3" type="ORF">KC01_LOCUS29354</name>
</gene>
<feature type="domain" description="SET" evidence="2">
    <location>
        <begin position="6"/>
        <end position="31"/>
    </location>
</feature>
<dbReference type="Pfam" id="PF00856">
    <property type="entry name" value="SET"/>
    <property type="match status" value="1"/>
</dbReference>
<dbReference type="InterPro" id="IPR001214">
    <property type="entry name" value="SET_dom"/>
</dbReference>
<dbReference type="EMBL" id="OZ035825">
    <property type="protein sequence ID" value="CAL1601370.1"/>
    <property type="molecule type" value="Genomic_DNA"/>
</dbReference>
<feature type="compositionally biased region" description="Acidic residues" evidence="1">
    <location>
        <begin position="125"/>
        <end position="141"/>
    </location>
</feature>
<feature type="region of interest" description="Disordered" evidence="1">
    <location>
        <begin position="82"/>
        <end position="108"/>
    </location>
</feature>
<dbReference type="PANTHER" id="PTHR46167">
    <property type="entry name" value="N-LYSINE METHYLTRANSFERASE KMT5A"/>
    <property type="match status" value="1"/>
</dbReference>
<accession>A0AAV2LGB5</accession>
<evidence type="ECO:0000313" key="3">
    <source>
        <dbReference type="EMBL" id="CAL1601370.1"/>
    </source>
</evidence>
<evidence type="ECO:0000256" key="1">
    <source>
        <dbReference type="SAM" id="MobiDB-lite"/>
    </source>
</evidence>